<evidence type="ECO:0000256" key="10">
    <source>
        <dbReference type="ARBA" id="ARBA00023136"/>
    </source>
</evidence>
<keyword evidence="9 13" id="KW-1133">Transmembrane helix</keyword>
<dbReference type="InterPro" id="IPR036322">
    <property type="entry name" value="WD40_repeat_dom_sf"/>
</dbReference>
<gene>
    <name evidence="14" type="ORF">BSL78_28298</name>
</gene>
<dbReference type="InterPro" id="IPR045260">
    <property type="entry name" value="Sec12-like"/>
</dbReference>
<dbReference type="PANTHER" id="PTHR23284:SF0">
    <property type="entry name" value="PROLACTIN REGULATORY ELEMENT-BINDING PROTEIN"/>
    <property type="match status" value="1"/>
</dbReference>
<dbReference type="InterPro" id="IPR015943">
    <property type="entry name" value="WD40/YVTN_repeat-like_dom_sf"/>
</dbReference>
<evidence type="ECO:0000256" key="2">
    <source>
        <dbReference type="ARBA" id="ARBA00022448"/>
    </source>
</evidence>
<dbReference type="Pfam" id="PF00400">
    <property type="entry name" value="WD40"/>
    <property type="match status" value="2"/>
</dbReference>
<evidence type="ECO:0000256" key="12">
    <source>
        <dbReference type="SAM" id="MobiDB-lite"/>
    </source>
</evidence>
<dbReference type="InterPro" id="IPR001680">
    <property type="entry name" value="WD40_rpt"/>
</dbReference>
<evidence type="ECO:0000256" key="13">
    <source>
        <dbReference type="SAM" id="Phobius"/>
    </source>
</evidence>
<keyword evidence="5" id="KW-0677">Repeat</keyword>
<dbReference type="PROSITE" id="PS50294">
    <property type="entry name" value="WD_REPEATS_REGION"/>
    <property type="match status" value="1"/>
</dbReference>
<keyword evidence="7" id="KW-0931">ER-Golgi transport</keyword>
<dbReference type="GO" id="GO:0003400">
    <property type="term" value="P:regulation of COPII vesicle coating"/>
    <property type="evidence" value="ECO:0007669"/>
    <property type="project" value="TreeGrafter"/>
</dbReference>
<organism evidence="14 15">
    <name type="scientific">Stichopus japonicus</name>
    <name type="common">Sea cucumber</name>
    <dbReference type="NCBI Taxonomy" id="307972"/>
    <lineage>
        <taxon>Eukaryota</taxon>
        <taxon>Metazoa</taxon>
        <taxon>Echinodermata</taxon>
        <taxon>Eleutherozoa</taxon>
        <taxon>Echinozoa</taxon>
        <taxon>Holothuroidea</taxon>
        <taxon>Aspidochirotacea</taxon>
        <taxon>Aspidochirotida</taxon>
        <taxon>Stichopodidae</taxon>
        <taxon>Apostichopus</taxon>
    </lineage>
</organism>
<evidence type="ECO:0000313" key="14">
    <source>
        <dbReference type="EMBL" id="PIK34876.1"/>
    </source>
</evidence>
<evidence type="ECO:0000313" key="15">
    <source>
        <dbReference type="Proteomes" id="UP000230750"/>
    </source>
</evidence>
<evidence type="ECO:0000256" key="11">
    <source>
        <dbReference type="PROSITE-ProRule" id="PRU00221"/>
    </source>
</evidence>
<dbReference type="GO" id="GO:0015031">
    <property type="term" value="P:protein transport"/>
    <property type="evidence" value="ECO:0007669"/>
    <property type="project" value="UniProtKB-KW"/>
</dbReference>
<dbReference type="GO" id="GO:0005085">
    <property type="term" value="F:guanyl-nucleotide exchange factor activity"/>
    <property type="evidence" value="ECO:0007669"/>
    <property type="project" value="InterPro"/>
</dbReference>
<proteinExistence type="predicted"/>
<keyword evidence="6" id="KW-0256">Endoplasmic reticulum</keyword>
<sequence length="385" mass="42974">MDISGPAKDNKEIFELQMQSGRLVAESKLRHNTDHEDDRSAIMNAALRYDGKEYLLAAGQDERCQLYSIRKTEKNVVETLSSDGKGDGQARKRKKNPPKKKEPPPEDETNDKEGIKTTVFEMDRLAGCQTNFTEKENYQKAVCFTPNGFFFVSGGTDGHLRIWLYPSMTKKIDIEAHTKEIDDVIVNPVGNMIISAGRDCTARVWHTKDGTHVCDLQWNGCKDAKEYRFKSCSSVYHPHPSETQEGSHSYLCKWNDSTFKPASTVSTGTEILSTLAVSHSGHFIGVGTMTGSIGIYIAFSLKRIKWVQNHHSIFVTGLSFVPMTRKSRALLGDLDAAIMSISADQRVGLVSVDNPRHYPVWLVFFGAVFIIVILFALLAAFGMNP</sequence>
<feature type="repeat" description="WD" evidence="11">
    <location>
        <begin position="132"/>
        <end position="163"/>
    </location>
</feature>
<reference evidence="14 15" key="1">
    <citation type="journal article" date="2017" name="PLoS Biol.">
        <title>The sea cucumber genome provides insights into morphological evolution and visceral regeneration.</title>
        <authorList>
            <person name="Zhang X."/>
            <person name="Sun L."/>
            <person name="Yuan J."/>
            <person name="Sun Y."/>
            <person name="Gao Y."/>
            <person name="Zhang L."/>
            <person name="Li S."/>
            <person name="Dai H."/>
            <person name="Hamel J.F."/>
            <person name="Liu C."/>
            <person name="Yu Y."/>
            <person name="Liu S."/>
            <person name="Lin W."/>
            <person name="Guo K."/>
            <person name="Jin S."/>
            <person name="Xu P."/>
            <person name="Storey K.B."/>
            <person name="Huan P."/>
            <person name="Zhang T."/>
            <person name="Zhou Y."/>
            <person name="Zhang J."/>
            <person name="Lin C."/>
            <person name="Li X."/>
            <person name="Xing L."/>
            <person name="Huo D."/>
            <person name="Sun M."/>
            <person name="Wang L."/>
            <person name="Mercier A."/>
            <person name="Li F."/>
            <person name="Yang H."/>
            <person name="Xiang J."/>
        </authorList>
    </citation>
    <scope>NUCLEOTIDE SEQUENCE [LARGE SCALE GENOMIC DNA]</scope>
    <source>
        <strain evidence="14">Shaxun</strain>
        <tissue evidence="14">Muscle</tissue>
    </source>
</reference>
<feature type="region of interest" description="Disordered" evidence="12">
    <location>
        <begin position="78"/>
        <end position="114"/>
    </location>
</feature>
<keyword evidence="8" id="KW-0653">Protein transport</keyword>
<comment type="subcellular location">
    <subcellularLocation>
        <location evidence="1">Endoplasmic reticulum membrane</location>
        <topology evidence="1">Single-pass membrane protein</topology>
    </subcellularLocation>
</comment>
<keyword evidence="3 11" id="KW-0853">WD repeat</keyword>
<evidence type="ECO:0000256" key="7">
    <source>
        <dbReference type="ARBA" id="ARBA00022892"/>
    </source>
</evidence>
<evidence type="ECO:0000256" key="6">
    <source>
        <dbReference type="ARBA" id="ARBA00022824"/>
    </source>
</evidence>
<keyword evidence="15" id="KW-1185">Reference proteome</keyword>
<comment type="caution">
    <text evidence="14">The sequence shown here is derived from an EMBL/GenBank/DDBJ whole genome shotgun (WGS) entry which is preliminary data.</text>
</comment>
<name>A0A2G8JGJ7_STIJA</name>
<evidence type="ECO:0000256" key="8">
    <source>
        <dbReference type="ARBA" id="ARBA00022927"/>
    </source>
</evidence>
<dbReference type="AlphaFoldDB" id="A0A2G8JGJ7"/>
<evidence type="ECO:0000256" key="3">
    <source>
        <dbReference type="ARBA" id="ARBA00022574"/>
    </source>
</evidence>
<dbReference type="GO" id="GO:0006888">
    <property type="term" value="P:endoplasmic reticulum to Golgi vesicle-mediated transport"/>
    <property type="evidence" value="ECO:0007669"/>
    <property type="project" value="TreeGrafter"/>
</dbReference>
<dbReference type="EMBL" id="MRZV01002049">
    <property type="protein sequence ID" value="PIK34876.1"/>
    <property type="molecule type" value="Genomic_DNA"/>
</dbReference>
<evidence type="ECO:0000256" key="9">
    <source>
        <dbReference type="ARBA" id="ARBA00022989"/>
    </source>
</evidence>
<feature type="repeat" description="WD" evidence="11">
    <location>
        <begin position="174"/>
        <end position="215"/>
    </location>
</feature>
<dbReference type="Proteomes" id="UP000230750">
    <property type="component" value="Unassembled WGS sequence"/>
</dbReference>
<dbReference type="OrthoDB" id="2013972at2759"/>
<feature type="transmembrane region" description="Helical" evidence="13">
    <location>
        <begin position="358"/>
        <end position="381"/>
    </location>
</feature>
<keyword evidence="2" id="KW-0813">Transport</keyword>
<dbReference type="PROSITE" id="PS50082">
    <property type="entry name" value="WD_REPEATS_2"/>
    <property type="match status" value="2"/>
</dbReference>
<accession>A0A2G8JGJ7</accession>
<dbReference type="PANTHER" id="PTHR23284">
    <property type="entry name" value="PROLACTIN REGULATORY ELEMENT BINDING PROTEIN"/>
    <property type="match status" value="1"/>
</dbReference>
<dbReference type="SMART" id="SM00320">
    <property type="entry name" value="WD40"/>
    <property type="match status" value="4"/>
</dbReference>
<evidence type="ECO:0000256" key="1">
    <source>
        <dbReference type="ARBA" id="ARBA00004389"/>
    </source>
</evidence>
<protein>
    <submittedName>
        <fullName evidence="14">Putative prolactin regulatory element-binding protein</fullName>
    </submittedName>
</protein>
<dbReference type="Gene3D" id="2.130.10.10">
    <property type="entry name" value="YVTN repeat-like/Quinoprotein amine dehydrogenase"/>
    <property type="match status" value="1"/>
</dbReference>
<evidence type="ECO:0000256" key="5">
    <source>
        <dbReference type="ARBA" id="ARBA00022737"/>
    </source>
</evidence>
<evidence type="ECO:0000256" key="4">
    <source>
        <dbReference type="ARBA" id="ARBA00022692"/>
    </source>
</evidence>
<keyword evidence="10 13" id="KW-0472">Membrane</keyword>
<dbReference type="GO" id="GO:0005789">
    <property type="term" value="C:endoplasmic reticulum membrane"/>
    <property type="evidence" value="ECO:0007669"/>
    <property type="project" value="UniProtKB-SubCell"/>
</dbReference>
<keyword evidence="4 13" id="KW-0812">Transmembrane</keyword>
<dbReference type="SUPFAM" id="SSF50978">
    <property type="entry name" value="WD40 repeat-like"/>
    <property type="match status" value="1"/>
</dbReference>
<dbReference type="STRING" id="307972.A0A2G8JGJ7"/>